<keyword evidence="4 8" id="KW-0479">Metal-binding</keyword>
<protein>
    <recommendedName>
        <fullName evidence="8">tRNA-specific adenosine deaminase</fullName>
        <ecNumber evidence="8">3.5.4.33</ecNumber>
    </recommendedName>
</protein>
<evidence type="ECO:0000256" key="1">
    <source>
        <dbReference type="ARBA" id="ARBA00010669"/>
    </source>
</evidence>
<evidence type="ECO:0000256" key="6">
    <source>
        <dbReference type="ARBA" id="ARBA00022833"/>
    </source>
</evidence>
<keyword evidence="5 8" id="KW-0378">Hydrolase</keyword>
<dbReference type="PROSITE" id="PS00903">
    <property type="entry name" value="CYT_DCMP_DEAMINASES_1"/>
    <property type="match status" value="1"/>
</dbReference>
<comment type="subunit">
    <text evidence="2 8">Homodimer.</text>
</comment>
<keyword evidence="6 8" id="KW-0862">Zinc</keyword>
<evidence type="ECO:0000313" key="10">
    <source>
        <dbReference type="EMBL" id="SNC65617.1"/>
    </source>
</evidence>
<comment type="similarity">
    <text evidence="1">Belongs to the cytidine and deoxycytidylate deaminase family. ADAT2 subfamily.</text>
</comment>
<keyword evidence="11" id="KW-1185">Reference proteome</keyword>
<dbReference type="InterPro" id="IPR016193">
    <property type="entry name" value="Cytidine_deaminase-like"/>
</dbReference>
<proteinExistence type="inferred from homology"/>
<evidence type="ECO:0000256" key="5">
    <source>
        <dbReference type="ARBA" id="ARBA00022801"/>
    </source>
</evidence>
<dbReference type="GO" id="GO:0002100">
    <property type="term" value="P:tRNA wobble adenosine to inosine editing"/>
    <property type="evidence" value="ECO:0007669"/>
    <property type="project" value="UniProtKB-UniRule"/>
</dbReference>
<dbReference type="GO" id="GO:0008270">
    <property type="term" value="F:zinc ion binding"/>
    <property type="evidence" value="ECO:0007669"/>
    <property type="project" value="UniProtKB-UniRule"/>
</dbReference>
<comment type="cofactor">
    <cofactor evidence="8">
        <name>Zn(2+)</name>
        <dbReference type="ChEBI" id="CHEBI:29105"/>
    </cofactor>
    <text evidence="8">Binds 1 zinc ion per subunit.</text>
</comment>
<dbReference type="InterPro" id="IPR028883">
    <property type="entry name" value="tRNA_aden_deaminase"/>
</dbReference>
<dbReference type="CDD" id="cd01285">
    <property type="entry name" value="nucleoside_deaminase"/>
    <property type="match status" value="1"/>
</dbReference>
<organism evidence="10 11">
    <name type="scientific">Kytococcus aerolatus</name>
    <dbReference type="NCBI Taxonomy" id="592308"/>
    <lineage>
        <taxon>Bacteria</taxon>
        <taxon>Bacillati</taxon>
        <taxon>Actinomycetota</taxon>
        <taxon>Actinomycetes</taxon>
        <taxon>Micrococcales</taxon>
        <taxon>Kytococcaceae</taxon>
        <taxon>Kytococcus</taxon>
    </lineage>
</organism>
<sequence length="159" mass="17014">MAPTLNPDRHEEEAWVGLALAAGERALAAGDVPVGAVVVGPDGQLLGRGWNRREELGDPLAHAEVVAMREAAAVRGGWRLEDCALAVTLEPCLMCAGAIGQARIPLVVFGAWDDKAGACGSVWDVLRDPAALHRAEIRAGVREEDCRRTLGEFFVKRRV</sequence>
<feature type="binding site" evidence="8">
    <location>
        <position position="95"/>
    </location>
    <ligand>
        <name>Zn(2+)</name>
        <dbReference type="ChEBI" id="CHEBI:29105"/>
        <note>catalytic</note>
    </ligand>
</feature>
<feature type="binding site" evidence="8">
    <location>
        <position position="62"/>
    </location>
    <ligand>
        <name>Zn(2+)</name>
        <dbReference type="ChEBI" id="CHEBI:29105"/>
        <note>catalytic</note>
    </ligand>
</feature>
<evidence type="ECO:0000256" key="4">
    <source>
        <dbReference type="ARBA" id="ARBA00022723"/>
    </source>
</evidence>
<name>A0A212THT2_9MICO</name>
<dbReference type="AlphaFoldDB" id="A0A212THT2"/>
<dbReference type="EMBL" id="FYEZ01000001">
    <property type="protein sequence ID" value="SNC65617.1"/>
    <property type="molecule type" value="Genomic_DNA"/>
</dbReference>
<feature type="binding site" evidence="8">
    <location>
        <position position="92"/>
    </location>
    <ligand>
        <name>Zn(2+)</name>
        <dbReference type="ChEBI" id="CHEBI:29105"/>
        <note>catalytic</note>
    </ligand>
</feature>
<dbReference type="Proteomes" id="UP000198122">
    <property type="component" value="Unassembled WGS sequence"/>
</dbReference>
<dbReference type="RefSeq" id="WP_088818224.1">
    <property type="nucleotide sequence ID" value="NZ_FYEZ01000001.1"/>
</dbReference>
<dbReference type="GO" id="GO:0052717">
    <property type="term" value="F:tRNA-specific adenosine-34 deaminase activity"/>
    <property type="evidence" value="ECO:0007669"/>
    <property type="project" value="UniProtKB-UniRule"/>
</dbReference>
<gene>
    <name evidence="8" type="primary">tadA</name>
    <name evidence="10" type="ORF">SAMN05445756_1380</name>
</gene>
<comment type="catalytic activity">
    <reaction evidence="7 8">
        <text>adenosine(34) in tRNA + H2O + H(+) = inosine(34) in tRNA + NH4(+)</text>
        <dbReference type="Rhea" id="RHEA:43168"/>
        <dbReference type="Rhea" id="RHEA-COMP:10373"/>
        <dbReference type="Rhea" id="RHEA-COMP:10374"/>
        <dbReference type="ChEBI" id="CHEBI:15377"/>
        <dbReference type="ChEBI" id="CHEBI:15378"/>
        <dbReference type="ChEBI" id="CHEBI:28938"/>
        <dbReference type="ChEBI" id="CHEBI:74411"/>
        <dbReference type="ChEBI" id="CHEBI:82852"/>
        <dbReference type="EC" id="3.5.4.33"/>
    </reaction>
</comment>
<dbReference type="Pfam" id="PF00383">
    <property type="entry name" value="dCMP_cyt_deam_1"/>
    <property type="match status" value="1"/>
</dbReference>
<dbReference type="EC" id="3.5.4.33" evidence="8"/>
<reference evidence="10 11" key="1">
    <citation type="submission" date="2017-06" db="EMBL/GenBank/DDBJ databases">
        <authorList>
            <person name="Kim H.J."/>
            <person name="Triplett B.A."/>
        </authorList>
    </citation>
    <scope>NUCLEOTIDE SEQUENCE [LARGE SCALE GENOMIC DNA]</scope>
    <source>
        <strain evidence="10 11">DSM 22179</strain>
    </source>
</reference>
<dbReference type="OrthoDB" id="9802676at2"/>
<evidence type="ECO:0000256" key="2">
    <source>
        <dbReference type="ARBA" id="ARBA00011738"/>
    </source>
</evidence>
<evidence type="ECO:0000259" key="9">
    <source>
        <dbReference type="PROSITE" id="PS51747"/>
    </source>
</evidence>
<feature type="active site" description="Proton donor" evidence="8">
    <location>
        <position position="64"/>
    </location>
</feature>
<evidence type="ECO:0000256" key="7">
    <source>
        <dbReference type="ARBA" id="ARBA00048045"/>
    </source>
</evidence>
<evidence type="ECO:0000256" key="3">
    <source>
        <dbReference type="ARBA" id="ARBA00022694"/>
    </source>
</evidence>
<comment type="function">
    <text evidence="8">Catalyzes the deamination of adenosine to inosine at the wobble position 34 of tRNA(Arg2).</text>
</comment>
<keyword evidence="3 8" id="KW-0819">tRNA processing</keyword>
<accession>A0A212THT2</accession>
<dbReference type="PROSITE" id="PS51747">
    <property type="entry name" value="CYT_DCMP_DEAMINASES_2"/>
    <property type="match status" value="1"/>
</dbReference>
<dbReference type="PANTHER" id="PTHR11079:SF202">
    <property type="entry name" value="TRNA-SPECIFIC ADENOSINE DEAMINASE"/>
    <property type="match status" value="1"/>
</dbReference>
<dbReference type="PANTHER" id="PTHR11079">
    <property type="entry name" value="CYTOSINE DEAMINASE FAMILY MEMBER"/>
    <property type="match status" value="1"/>
</dbReference>
<feature type="domain" description="CMP/dCMP-type deaminase" evidence="9">
    <location>
        <begin position="10"/>
        <end position="121"/>
    </location>
</feature>
<dbReference type="InterPro" id="IPR002125">
    <property type="entry name" value="CMP_dCMP_dom"/>
</dbReference>
<evidence type="ECO:0000313" key="11">
    <source>
        <dbReference type="Proteomes" id="UP000198122"/>
    </source>
</evidence>
<dbReference type="Gene3D" id="3.40.140.10">
    <property type="entry name" value="Cytidine Deaminase, domain 2"/>
    <property type="match status" value="1"/>
</dbReference>
<dbReference type="InterPro" id="IPR016192">
    <property type="entry name" value="APOBEC/CMP_deaminase_Zn-bd"/>
</dbReference>
<evidence type="ECO:0000256" key="8">
    <source>
        <dbReference type="HAMAP-Rule" id="MF_00972"/>
    </source>
</evidence>
<dbReference type="HAMAP" id="MF_00972">
    <property type="entry name" value="tRNA_aden_deaminase"/>
    <property type="match status" value="1"/>
</dbReference>
<dbReference type="SUPFAM" id="SSF53927">
    <property type="entry name" value="Cytidine deaminase-like"/>
    <property type="match status" value="1"/>
</dbReference>